<proteinExistence type="predicted"/>
<dbReference type="GO" id="GO:0016829">
    <property type="term" value="F:lyase activity"/>
    <property type="evidence" value="ECO:0007669"/>
    <property type="project" value="UniProtKB-KW"/>
</dbReference>
<dbReference type="InterPro" id="IPR008939">
    <property type="entry name" value="Lytic_TGlycosylase_superhlx_U"/>
</dbReference>
<protein>
    <submittedName>
        <fullName evidence="2">Soluble lytic murein transglycosylase</fullName>
        <ecNumber evidence="2">4.2.2.-</ecNumber>
    </submittedName>
</protein>
<keyword evidence="1" id="KW-0732">Signal</keyword>
<dbReference type="SUPFAM" id="SSF48435">
    <property type="entry name" value="Bacterial muramidases"/>
    <property type="match status" value="1"/>
</dbReference>
<dbReference type="GO" id="GO:0004553">
    <property type="term" value="F:hydrolase activity, hydrolyzing O-glycosyl compounds"/>
    <property type="evidence" value="ECO:0007669"/>
    <property type="project" value="InterPro"/>
</dbReference>
<dbReference type="GO" id="GO:0042597">
    <property type="term" value="C:periplasmic space"/>
    <property type="evidence" value="ECO:0007669"/>
    <property type="project" value="InterPro"/>
</dbReference>
<dbReference type="EC" id="4.2.2.-" evidence="2"/>
<dbReference type="AlphaFoldDB" id="A0A4U9UFH0"/>
<accession>A0A4U9UFH0</accession>
<evidence type="ECO:0000313" key="2">
    <source>
        <dbReference type="EMBL" id="VTR32115.1"/>
    </source>
</evidence>
<name>A0A4U9UFH0_SERFO</name>
<dbReference type="Gene3D" id="1.25.20.10">
    <property type="entry name" value="Bacterial muramidases"/>
    <property type="match status" value="1"/>
</dbReference>
<keyword evidence="2" id="KW-0456">Lyase</keyword>
<reference evidence="2" key="1">
    <citation type="submission" date="2019-05" db="EMBL/GenBank/DDBJ databases">
        <authorList>
            <consortium name="Pathogen Informatics"/>
        </authorList>
    </citation>
    <scope>NUCLEOTIDE SEQUENCE [LARGE SCALE GENOMIC DNA]</scope>
    <source>
        <strain evidence="2">NCTC12965</strain>
    </source>
</reference>
<dbReference type="EMBL" id="CABEEZ010000071">
    <property type="protein sequence ID" value="VTR32115.1"/>
    <property type="molecule type" value="Genomic_DNA"/>
</dbReference>
<organism evidence="2">
    <name type="scientific">Serratia fonticola</name>
    <dbReference type="NCBI Taxonomy" id="47917"/>
    <lineage>
        <taxon>Bacteria</taxon>
        <taxon>Pseudomonadati</taxon>
        <taxon>Pseudomonadota</taxon>
        <taxon>Gammaproteobacteria</taxon>
        <taxon>Enterobacterales</taxon>
        <taxon>Yersiniaceae</taxon>
        <taxon>Serratia</taxon>
    </lineage>
</organism>
<evidence type="ECO:0000256" key="1">
    <source>
        <dbReference type="ARBA" id="ARBA00022729"/>
    </source>
</evidence>
<gene>
    <name evidence="2" type="primary">slt_4</name>
    <name evidence="2" type="ORF">NCTC12965_03309</name>
</gene>
<sequence length="139" mass="15538">MLAFSPQEPKPVAARCNFYYAKWATGDQQAAWAGADDIWMSGKTLPGSCDKLFSVWQAAGKQTPLNTLARMKLALKEGNSGLVNYLYRQLPSDYQTMGMRWYGCKTIPPRWKPSPVASARQILPVRLPPSYSPVLLVRT</sequence>